<proteinExistence type="predicted"/>
<evidence type="ECO:0000313" key="2">
    <source>
        <dbReference type="Proteomes" id="UP001257627"/>
    </source>
</evidence>
<organism evidence="1 2">
    <name type="scientific">Streptomyces mirabilis</name>
    <dbReference type="NCBI Taxonomy" id="68239"/>
    <lineage>
        <taxon>Bacteria</taxon>
        <taxon>Bacillati</taxon>
        <taxon>Actinomycetota</taxon>
        <taxon>Actinomycetes</taxon>
        <taxon>Kitasatosporales</taxon>
        <taxon>Streptomycetaceae</taxon>
        <taxon>Streptomyces</taxon>
    </lineage>
</organism>
<keyword evidence="2" id="KW-1185">Reference proteome</keyword>
<gene>
    <name evidence="1" type="ORF">PU648_38815</name>
</gene>
<dbReference type="Proteomes" id="UP001257627">
    <property type="component" value="Unassembled WGS sequence"/>
</dbReference>
<sequence>MSSWKRKPPRVADLTRAQYSGWDCCWCGKRLAHGARSAGRAQGSSGAYDLSVEVYECGSRCPARPRRPTSSRTGDTP</sequence>
<comment type="caution">
    <text evidence="1">The sequence shown here is derived from an EMBL/GenBank/DDBJ whole genome shotgun (WGS) entry which is preliminary data.</text>
</comment>
<reference evidence="1 2" key="1">
    <citation type="submission" date="2023-02" db="EMBL/GenBank/DDBJ databases">
        <authorList>
            <person name="Maleckis M."/>
        </authorList>
    </citation>
    <scope>NUCLEOTIDE SEQUENCE [LARGE SCALE GENOMIC DNA]</scope>
    <source>
        <strain evidence="1 2">P8-A2</strain>
    </source>
</reference>
<accession>A0ABU3UW99</accession>
<evidence type="ECO:0000313" key="1">
    <source>
        <dbReference type="EMBL" id="MDU8998209.1"/>
    </source>
</evidence>
<dbReference type="RefSeq" id="WP_168486607.1">
    <property type="nucleotide sequence ID" value="NZ_JARAKF010000001.1"/>
</dbReference>
<evidence type="ECO:0008006" key="3">
    <source>
        <dbReference type="Google" id="ProtNLM"/>
    </source>
</evidence>
<dbReference type="EMBL" id="JARAKF010000001">
    <property type="protein sequence ID" value="MDU8998209.1"/>
    <property type="molecule type" value="Genomic_DNA"/>
</dbReference>
<protein>
    <recommendedName>
        <fullName evidence="3">Recombination endonuclease VII</fullName>
    </recommendedName>
</protein>
<name>A0ABU3UW99_9ACTN</name>